<dbReference type="CDD" id="cd00085">
    <property type="entry name" value="HNHc"/>
    <property type="match status" value="1"/>
</dbReference>
<dbReference type="RefSeq" id="WP_170205143.1">
    <property type="nucleotide sequence ID" value="NZ_CP051685.1"/>
</dbReference>
<accession>A0A7Z2W0Z1</accession>
<evidence type="ECO:0000259" key="1">
    <source>
        <dbReference type="Pfam" id="PF01844"/>
    </source>
</evidence>
<proteinExistence type="predicted"/>
<dbReference type="GO" id="GO:0008270">
    <property type="term" value="F:zinc ion binding"/>
    <property type="evidence" value="ECO:0007669"/>
    <property type="project" value="InterPro"/>
</dbReference>
<dbReference type="Gene3D" id="1.10.30.50">
    <property type="match status" value="1"/>
</dbReference>
<dbReference type="KEGG" id="mfy:HH212_26260"/>
<keyword evidence="2" id="KW-0540">Nuclease</keyword>
<dbReference type="AlphaFoldDB" id="A0A7Z2W0Z1"/>
<dbReference type="GO" id="GO:0003676">
    <property type="term" value="F:nucleic acid binding"/>
    <property type="evidence" value="ECO:0007669"/>
    <property type="project" value="InterPro"/>
</dbReference>
<dbReference type="Proteomes" id="UP000502415">
    <property type="component" value="Chromosome"/>
</dbReference>
<gene>
    <name evidence="2" type="ORF">HH212_26260</name>
</gene>
<organism evidence="2 3">
    <name type="scientific">Massilia forsythiae</name>
    <dbReference type="NCBI Taxonomy" id="2728020"/>
    <lineage>
        <taxon>Bacteria</taxon>
        <taxon>Pseudomonadati</taxon>
        <taxon>Pseudomonadota</taxon>
        <taxon>Betaproteobacteria</taxon>
        <taxon>Burkholderiales</taxon>
        <taxon>Oxalobacteraceae</taxon>
        <taxon>Telluria group</taxon>
        <taxon>Massilia</taxon>
    </lineage>
</organism>
<sequence>MAARPKTICRKAGCGKLIDAPGYCAKHAQLAVGWVRSHSDKSSTERGYGYAWQQLRKRVLSAAAGLCQIKGPGCRYVAREVDHKVNKAKAREIGWTEVQIDDESNLQAACTACHKEKTRSESAAG</sequence>
<keyword evidence="2" id="KW-0378">Hydrolase</keyword>
<dbReference type="InterPro" id="IPR002711">
    <property type="entry name" value="HNH"/>
</dbReference>
<feature type="domain" description="HNH" evidence="1">
    <location>
        <begin position="77"/>
        <end position="119"/>
    </location>
</feature>
<dbReference type="GO" id="GO:0004519">
    <property type="term" value="F:endonuclease activity"/>
    <property type="evidence" value="ECO:0007669"/>
    <property type="project" value="UniProtKB-KW"/>
</dbReference>
<dbReference type="EMBL" id="CP051685">
    <property type="protein sequence ID" value="QJE03062.1"/>
    <property type="molecule type" value="Genomic_DNA"/>
</dbReference>
<dbReference type="InterPro" id="IPR003615">
    <property type="entry name" value="HNH_nuc"/>
</dbReference>
<keyword evidence="2" id="KW-0255">Endonuclease</keyword>
<reference evidence="2 3" key="1">
    <citation type="submission" date="2020-04" db="EMBL/GenBank/DDBJ databases">
        <title>Genome sequencing of novel species.</title>
        <authorList>
            <person name="Heo J."/>
            <person name="Kim S.-J."/>
            <person name="Kim J.-S."/>
            <person name="Hong S.-B."/>
            <person name="Kwon S.-W."/>
        </authorList>
    </citation>
    <scope>NUCLEOTIDE SEQUENCE [LARGE SCALE GENOMIC DNA]</scope>
    <source>
        <strain evidence="2 3">GN2-R2</strain>
    </source>
</reference>
<dbReference type="Pfam" id="PF01844">
    <property type="entry name" value="HNH"/>
    <property type="match status" value="1"/>
</dbReference>
<name>A0A7Z2W0Z1_9BURK</name>
<protein>
    <submittedName>
        <fullName evidence="2">HNH endonuclease</fullName>
    </submittedName>
</protein>
<evidence type="ECO:0000313" key="2">
    <source>
        <dbReference type="EMBL" id="QJE03062.1"/>
    </source>
</evidence>
<keyword evidence="3" id="KW-1185">Reference proteome</keyword>
<evidence type="ECO:0000313" key="3">
    <source>
        <dbReference type="Proteomes" id="UP000502415"/>
    </source>
</evidence>